<keyword evidence="1" id="KW-0732">Signal</keyword>
<dbReference type="EMBL" id="CM017632">
    <property type="protein sequence ID" value="TYH51265.1"/>
    <property type="molecule type" value="Genomic_DNA"/>
</dbReference>
<organism evidence="2 3">
    <name type="scientific">Gossypium tomentosum</name>
    <name type="common">Hawaiian cotton</name>
    <name type="synonym">Gossypium sandvicense</name>
    <dbReference type="NCBI Taxonomy" id="34277"/>
    <lineage>
        <taxon>Eukaryota</taxon>
        <taxon>Viridiplantae</taxon>
        <taxon>Streptophyta</taxon>
        <taxon>Embryophyta</taxon>
        <taxon>Tracheophyta</taxon>
        <taxon>Spermatophyta</taxon>
        <taxon>Magnoliopsida</taxon>
        <taxon>eudicotyledons</taxon>
        <taxon>Gunneridae</taxon>
        <taxon>Pentapetalae</taxon>
        <taxon>rosids</taxon>
        <taxon>malvids</taxon>
        <taxon>Malvales</taxon>
        <taxon>Malvaceae</taxon>
        <taxon>Malvoideae</taxon>
        <taxon>Gossypium</taxon>
    </lineage>
</organism>
<gene>
    <name evidence="2" type="ORF">ES332_D10G260900v1</name>
</gene>
<evidence type="ECO:0000256" key="1">
    <source>
        <dbReference type="SAM" id="SignalP"/>
    </source>
</evidence>
<sequence length="50" mass="5628">MVAWRWGAWMIGGVRRRVRCTPGCWLGAVLSCPERLNCNGCKVSGAKMRF</sequence>
<name>A0A5D2J9Z7_GOSTO</name>
<proteinExistence type="predicted"/>
<accession>A0A5D2J9Z7</accession>
<protein>
    <submittedName>
        <fullName evidence="2">Uncharacterized protein</fullName>
    </submittedName>
</protein>
<dbReference type="PROSITE" id="PS51257">
    <property type="entry name" value="PROKAR_LIPOPROTEIN"/>
    <property type="match status" value="1"/>
</dbReference>
<dbReference type="Proteomes" id="UP000322667">
    <property type="component" value="Chromosome D10"/>
</dbReference>
<keyword evidence="3" id="KW-1185">Reference proteome</keyword>
<feature type="chain" id="PRO_5023014474" evidence="1">
    <location>
        <begin position="21"/>
        <end position="50"/>
    </location>
</feature>
<reference evidence="2 3" key="1">
    <citation type="submission" date="2019-07" db="EMBL/GenBank/DDBJ databases">
        <title>WGS assembly of Gossypium tomentosum.</title>
        <authorList>
            <person name="Chen Z.J."/>
            <person name="Sreedasyam A."/>
            <person name="Ando A."/>
            <person name="Song Q."/>
            <person name="De L."/>
            <person name="Hulse-Kemp A."/>
            <person name="Ding M."/>
            <person name="Ye W."/>
            <person name="Kirkbride R."/>
            <person name="Jenkins J."/>
            <person name="Plott C."/>
            <person name="Lovell J."/>
            <person name="Lin Y.-M."/>
            <person name="Vaughn R."/>
            <person name="Liu B."/>
            <person name="Li W."/>
            <person name="Simpson S."/>
            <person name="Scheffler B."/>
            <person name="Saski C."/>
            <person name="Grover C."/>
            <person name="Hu G."/>
            <person name="Conover J."/>
            <person name="Carlson J."/>
            <person name="Shu S."/>
            <person name="Boston L."/>
            <person name="Williams M."/>
            <person name="Peterson D."/>
            <person name="Mcgee K."/>
            <person name="Jones D."/>
            <person name="Wendel J."/>
            <person name="Stelly D."/>
            <person name="Grimwood J."/>
            <person name="Schmutz J."/>
        </authorList>
    </citation>
    <scope>NUCLEOTIDE SEQUENCE [LARGE SCALE GENOMIC DNA]</scope>
    <source>
        <strain evidence="2">7179.01</strain>
    </source>
</reference>
<feature type="signal peptide" evidence="1">
    <location>
        <begin position="1"/>
        <end position="20"/>
    </location>
</feature>
<evidence type="ECO:0000313" key="3">
    <source>
        <dbReference type="Proteomes" id="UP000322667"/>
    </source>
</evidence>
<evidence type="ECO:0000313" key="2">
    <source>
        <dbReference type="EMBL" id="TYH51265.1"/>
    </source>
</evidence>
<dbReference type="AlphaFoldDB" id="A0A5D2J9Z7"/>